<dbReference type="PANTHER" id="PTHR33823:SF4">
    <property type="entry name" value="GENERAL STRESS PROTEIN 16O"/>
    <property type="match status" value="1"/>
</dbReference>
<proteinExistence type="predicted"/>
<dbReference type="PANTHER" id="PTHR33823">
    <property type="entry name" value="RNA POLYMERASE-BINDING TRANSCRIPTION FACTOR DKSA-RELATED"/>
    <property type="match status" value="1"/>
</dbReference>
<reference evidence="6 7" key="1">
    <citation type="submission" date="2018-03" db="EMBL/GenBank/DDBJ databases">
        <title>Genomic Encyclopedia of Archaeal and Bacterial Type Strains, Phase II (KMG-II): from individual species to whole genera.</title>
        <authorList>
            <person name="Goeker M."/>
        </authorList>
    </citation>
    <scope>NUCLEOTIDE SEQUENCE [LARGE SCALE GENOMIC DNA]</scope>
    <source>
        <strain evidence="6 7">DSM 17586</strain>
    </source>
</reference>
<dbReference type="EMBL" id="PYGI01000012">
    <property type="protein sequence ID" value="PSL13378.1"/>
    <property type="molecule type" value="Genomic_DNA"/>
</dbReference>
<gene>
    <name evidence="6" type="ORF">CLV44_11213</name>
</gene>
<feature type="domain" description="Zinc finger DksA/TraR C4-type" evidence="5">
    <location>
        <begin position="87"/>
        <end position="117"/>
    </location>
</feature>
<evidence type="ECO:0000259" key="5">
    <source>
        <dbReference type="Pfam" id="PF01258"/>
    </source>
</evidence>
<dbReference type="Gene3D" id="1.20.120.910">
    <property type="entry name" value="DksA, coiled-coil domain"/>
    <property type="match status" value="1"/>
</dbReference>
<dbReference type="Pfam" id="PF01258">
    <property type="entry name" value="zf-dskA_traR"/>
    <property type="match status" value="1"/>
</dbReference>
<keyword evidence="1" id="KW-0479">Metal-binding</keyword>
<sequence length="118" mass="13149">MAAVLNHDELEGFAEALHELLEALHEALTDELNEIEHVRHLLRRTGQGCSERQSALDVARRLNLAHLQHHLLSIADCNAALERINRGSFGCCHQCGEAIELNRLRADPLIITCLCCHG</sequence>
<keyword evidence="2" id="KW-0863">Zinc-finger</keyword>
<accession>A0A2P8EVA5</accession>
<evidence type="ECO:0000313" key="6">
    <source>
        <dbReference type="EMBL" id="PSL13378.1"/>
    </source>
</evidence>
<evidence type="ECO:0000256" key="1">
    <source>
        <dbReference type="ARBA" id="ARBA00022723"/>
    </source>
</evidence>
<evidence type="ECO:0000256" key="4">
    <source>
        <dbReference type="PROSITE-ProRule" id="PRU00510"/>
    </source>
</evidence>
<evidence type="ECO:0000313" key="7">
    <source>
        <dbReference type="Proteomes" id="UP000242133"/>
    </source>
</evidence>
<dbReference type="RefSeq" id="WP_170069305.1">
    <property type="nucleotide sequence ID" value="NZ_PYGI01000012.1"/>
</dbReference>
<name>A0A2P8EVA5_9GAMM</name>
<dbReference type="GO" id="GO:0008270">
    <property type="term" value="F:zinc ion binding"/>
    <property type="evidence" value="ECO:0007669"/>
    <property type="project" value="UniProtKB-KW"/>
</dbReference>
<keyword evidence="7" id="KW-1185">Reference proteome</keyword>
<evidence type="ECO:0000256" key="3">
    <source>
        <dbReference type="ARBA" id="ARBA00022833"/>
    </source>
</evidence>
<dbReference type="PROSITE" id="PS51128">
    <property type="entry name" value="ZF_DKSA_2"/>
    <property type="match status" value="1"/>
</dbReference>
<dbReference type="Proteomes" id="UP000242133">
    <property type="component" value="Unassembled WGS sequence"/>
</dbReference>
<feature type="zinc finger region" description="dksA C4-type" evidence="4">
    <location>
        <begin position="92"/>
        <end position="116"/>
    </location>
</feature>
<protein>
    <submittedName>
        <fullName evidence="6">TraR/DksA family transcriptional regulator</fullName>
    </submittedName>
</protein>
<keyword evidence="3" id="KW-0862">Zinc</keyword>
<dbReference type="AlphaFoldDB" id="A0A2P8EVA5"/>
<organism evidence="6 7">
    <name type="scientific">Marinobacterium halophilum</name>
    <dbReference type="NCBI Taxonomy" id="267374"/>
    <lineage>
        <taxon>Bacteria</taxon>
        <taxon>Pseudomonadati</taxon>
        <taxon>Pseudomonadota</taxon>
        <taxon>Gammaproteobacteria</taxon>
        <taxon>Oceanospirillales</taxon>
        <taxon>Oceanospirillaceae</taxon>
        <taxon>Marinobacterium</taxon>
    </lineage>
</organism>
<dbReference type="InterPro" id="IPR000962">
    <property type="entry name" value="Znf_DskA_TraR"/>
</dbReference>
<evidence type="ECO:0000256" key="2">
    <source>
        <dbReference type="ARBA" id="ARBA00022771"/>
    </source>
</evidence>
<comment type="caution">
    <text evidence="6">The sequence shown here is derived from an EMBL/GenBank/DDBJ whole genome shotgun (WGS) entry which is preliminary data.</text>
</comment>